<comment type="similarity">
    <text evidence="10">In the C-terminal section; belongs to the SecD/SecF family. SecF subfamily.</text>
</comment>
<dbReference type="InterPro" id="IPR022645">
    <property type="entry name" value="SecD/SecF_bac"/>
</dbReference>
<keyword evidence="7 12" id="KW-0811">Translocation</keyword>
<keyword evidence="15" id="KW-1185">Reference proteome</keyword>
<dbReference type="NCBIfam" id="TIGR00916">
    <property type="entry name" value="2A0604s01"/>
    <property type="match status" value="1"/>
</dbReference>
<feature type="transmembrane region" description="Helical" evidence="12">
    <location>
        <begin position="189"/>
        <end position="209"/>
    </location>
</feature>
<comment type="subunit">
    <text evidence="12">Forms a complex with SecD. Part of the essential Sec protein translocation apparatus which comprises SecA, SecYEG and auxiliary proteins SecDF. Other proteins may also be involved.</text>
</comment>
<dbReference type="SUPFAM" id="SSF82866">
    <property type="entry name" value="Multidrug efflux transporter AcrB transmembrane domain"/>
    <property type="match status" value="1"/>
</dbReference>
<dbReference type="RefSeq" id="WP_126142570.1">
    <property type="nucleotide sequence ID" value="NZ_RXHU01000054.1"/>
</dbReference>
<dbReference type="HAMAP" id="MF_01464_B">
    <property type="entry name" value="SecF_B"/>
    <property type="match status" value="1"/>
</dbReference>
<keyword evidence="6 12" id="KW-1133">Transmembrane helix</keyword>
<dbReference type="NCBIfam" id="TIGR00966">
    <property type="entry name" value="transloc_SecF"/>
    <property type="match status" value="1"/>
</dbReference>
<dbReference type="Gene3D" id="1.20.1640.10">
    <property type="entry name" value="Multidrug efflux transporter AcrB transmembrane domain"/>
    <property type="match status" value="1"/>
</dbReference>
<dbReference type="GO" id="GO:0015450">
    <property type="term" value="F:protein-transporting ATPase activity"/>
    <property type="evidence" value="ECO:0007669"/>
    <property type="project" value="InterPro"/>
</dbReference>
<evidence type="ECO:0000256" key="3">
    <source>
        <dbReference type="ARBA" id="ARBA00022475"/>
    </source>
</evidence>
<comment type="similarity">
    <text evidence="12">Belongs to the SecD/SecF family. SecF subfamily.</text>
</comment>
<dbReference type="EMBL" id="RXHU01000054">
    <property type="protein sequence ID" value="RTE08269.1"/>
    <property type="molecule type" value="Genomic_DNA"/>
</dbReference>
<dbReference type="FunFam" id="1.20.1640.10:FF:000024">
    <property type="entry name" value="Multifunctional fusion protein"/>
    <property type="match status" value="1"/>
</dbReference>
<proteinExistence type="inferred from homology"/>
<evidence type="ECO:0000256" key="9">
    <source>
        <dbReference type="ARBA" id="ARBA00059018"/>
    </source>
</evidence>
<protein>
    <recommendedName>
        <fullName evidence="12">Protein-export membrane protein SecF</fullName>
    </recommendedName>
</protein>
<feature type="transmembrane region" description="Helical" evidence="12">
    <location>
        <begin position="162"/>
        <end position="183"/>
    </location>
</feature>
<evidence type="ECO:0000256" key="6">
    <source>
        <dbReference type="ARBA" id="ARBA00022989"/>
    </source>
</evidence>
<dbReference type="PANTHER" id="PTHR30081">
    <property type="entry name" value="PROTEIN-EXPORT MEMBRANE PROTEIN SEC"/>
    <property type="match status" value="1"/>
</dbReference>
<gene>
    <name evidence="12 14" type="primary">secF</name>
    <name evidence="14" type="ORF">EJQ19_17740</name>
</gene>
<evidence type="ECO:0000313" key="14">
    <source>
        <dbReference type="EMBL" id="RTE08269.1"/>
    </source>
</evidence>
<evidence type="ECO:0000256" key="11">
    <source>
        <dbReference type="ARBA" id="ARBA00061053"/>
    </source>
</evidence>
<organism evidence="14 15">
    <name type="scientific">Paenibacillus whitsoniae</name>
    <dbReference type="NCBI Taxonomy" id="2496558"/>
    <lineage>
        <taxon>Bacteria</taxon>
        <taxon>Bacillati</taxon>
        <taxon>Bacillota</taxon>
        <taxon>Bacilli</taxon>
        <taxon>Bacillales</taxon>
        <taxon>Paenibacillaceae</taxon>
        <taxon>Paenibacillus</taxon>
    </lineage>
</organism>
<dbReference type="PRINTS" id="PR01755">
    <property type="entry name" value="SECFTRNLCASE"/>
</dbReference>
<dbReference type="InterPro" id="IPR048634">
    <property type="entry name" value="SecD_SecF_C"/>
</dbReference>
<evidence type="ECO:0000256" key="4">
    <source>
        <dbReference type="ARBA" id="ARBA00022692"/>
    </source>
</evidence>
<keyword evidence="5 12" id="KW-0653">Protein transport</keyword>
<evidence type="ECO:0000256" key="5">
    <source>
        <dbReference type="ARBA" id="ARBA00022927"/>
    </source>
</evidence>
<keyword evidence="4 12" id="KW-0812">Transmembrane</keyword>
<dbReference type="GO" id="GO:0005886">
    <property type="term" value="C:plasma membrane"/>
    <property type="evidence" value="ECO:0007669"/>
    <property type="project" value="UniProtKB-SubCell"/>
</dbReference>
<comment type="caution">
    <text evidence="14">The sequence shown here is derived from an EMBL/GenBank/DDBJ whole genome shotgun (WGS) entry which is preliminary data.</text>
</comment>
<dbReference type="PANTHER" id="PTHR30081:SF8">
    <property type="entry name" value="PROTEIN TRANSLOCASE SUBUNIT SECF"/>
    <property type="match status" value="1"/>
</dbReference>
<comment type="function">
    <text evidence="9 12">Part of the Sec protein translocase complex. Interacts with the SecYEG preprotein conducting channel. SecDF uses the proton motive force (PMF) to complete protein translocation after the ATP-dependent function of SecA.</text>
</comment>
<feature type="transmembrane region" description="Helical" evidence="12">
    <location>
        <begin position="134"/>
        <end position="155"/>
    </location>
</feature>
<dbReference type="InterPro" id="IPR022813">
    <property type="entry name" value="SecD/SecF_arch_bac"/>
</dbReference>
<keyword evidence="8 12" id="KW-0472">Membrane</keyword>
<evidence type="ECO:0000256" key="7">
    <source>
        <dbReference type="ARBA" id="ARBA00023010"/>
    </source>
</evidence>
<evidence type="ECO:0000313" key="15">
    <source>
        <dbReference type="Proteomes" id="UP000276128"/>
    </source>
</evidence>
<name>A0A3S0BTX4_9BACL</name>
<feature type="transmembrane region" description="Helical" evidence="12">
    <location>
        <begin position="16"/>
        <end position="36"/>
    </location>
</feature>
<feature type="domain" description="Protein export membrane protein SecD/SecF C-terminal" evidence="13">
    <location>
        <begin position="108"/>
        <end position="296"/>
    </location>
</feature>
<evidence type="ECO:0000256" key="2">
    <source>
        <dbReference type="ARBA" id="ARBA00022448"/>
    </source>
</evidence>
<evidence type="ECO:0000256" key="1">
    <source>
        <dbReference type="ARBA" id="ARBA00004651"/>
    </source>
</evidence>
<comment type="subcellular location">
    <subcellularLocation>
        <location evidence="1 12">Cell membrane</location>
        <topology evidence="1 12">Multi-pass membrane protein</topology>
    </subcellularLocation>
</comment>
<evidence type="ECO:0000259" key="13">
    <source>
        <dbReference type="Pfam" id="PF02355"/>
    </source>
</evidence>
<reference evidence="14 15" key="1">
    <citation type="submission" date="2018-12" db="EMBL/GenBank/DDBJ databases">
        <title>Bacillus ochoae sp. nov., Paenibacillus whitsoniae sp. nov., Paenibacillus spiritus sp. nov. Isolated from the Mars Exploration Rover during spacecraft assembly.</title>
        <authorList>
            <person name="Seuylemezian A."/>
            <person name="Vaishampayan P."/>
        </authorList>
    </citation>
    <scope>NUCLEOTIDE SEQUENCE [LARGE SCALE GENOMIC DNA]</scope>
    <source>
        <strain evidence="14 15">MER 54</strain>
    </source>
</reference>
<sequence>MDSKKRFDFVRSRNKFFLISAVILLVGLIMIFVSSMNFGVDFKAGTNIDLVVGKQLEKAKVDEVLKGLTSGGDLKSRYADPTIGGTNSDRVSIRFDDVLDDATVTKIQKAFETAYSTTVSKEINTVDPQLAKELLLKAVYAVAIASVLICVYVSIRFEWRFAIAAIIAILHDAFMVIAVFAIFRLEVNLPFLAAVLTTIGYSINDKIVIFDRIRENLRFAKLKTDEDLVALVNDSIWQTMARNINTVLVVLIAAGCLYVFGSESIKLFALAKLVGLTSGAYSSIFIACSLWYLLKRKSLRSSKKKVAA</sequence>
<evidence type="ECO:0000256" key="8">
    <source>
        <dbReference type="ARBA" id="ARBA00023136"/>
    </source>
</evidence>
<dbReference type="InterPro" id="IPR005665">
    <property type="entry name" value="SecF_bac"/>
</dbReference>
<comment type="similarity">
    <text evidence="11">In the N-terminal section; belongs to the SecD/SecF family. SecD subfamily.</text>
</comment>
<dbReference type="GO" id="GO:0043952">
    <property type="term" value="P:protein transport by the Sec complex"/>
    <property type="evidence" value="ECO:0007669"/>
    <property type="project" value="UniProtKB-UniRule"/>
</dbReference>
<dbReference type="GO" id="GO:0006605">
    <property type="term" value="P:protein targeting"/>
    <property type="evidence" value="ECO:0007669"/>
    <property type="project" value="UniProtKB-UniRule"/>
</dbReference>
<dbReference type="Pfam" id="PF02355">
    <property type="entry name" value="SecD_SecF_C"/>
    <property type="match status" value="1"/>
</dbReference>
<evidence type="ECO:0000256" key="10">
    <source>
        <dbReference type="ARBA" id="ARBA00060856"/>
    </source>
</evidence>
<dbReference type="AlphaFoldDB" id="A0A3S0BTX4"/>
<dbReference type="InterPro" id="IPR055344">
    <property type="entry name" value="SecD_SecF_C_bact"/>
</dbReference>
<accession>A0A3S0BTX4</accession>
<dbReference type="OrthoDB" id="9805019at2"/>
<dbReference type="GO" id="GO:0065002">
    <property type="term" value="P:intracellular protein transmembrane transport"/>
    <property type="evidence" value="ECO:0007669"/>
    <property type="project" value="UniProtKB-UniRule"/>
</dbReference>
<evidence type="ECO:0000256" key="12">
    <source>
        <dbReference type="HAMAP-Rule" id="MF_01464"/>
    </source>
</evidence>
<keyword evidence="2 12" id="KW-0813">Transport</keyword>
<feature type="transmembrane region" description="Helical" evidence="12">
    <location>
        <begin position="273"/>
        <end position="294"/>
    </location>
</feature>
<feature type="transmembrane region" description="Helical" evidence="12">
    <location>
        <begin position="244"/>
        <end position="261"/>
    </location>
</feature>
<dbReference type="Proteomes" id="UP000276128">
    <property type="component" value="Unassembled WGS sequence"/>
</dbReference>
<keyword evidence="3 12" id="KW-1003">Cell membrane</keyword>